<dbReference type="GO" id="GO:0031012">
    <property type="term" value="C:extracellular matrix"/>
    <property type="evidence" value="ECO:0007669"/>
    <property type="project" value="TreeGrafter"/>
</dbReference>
<organism evidence="5 6">
    <name type="scientific">Scleropages formosus</name>
    <name type="common">Asian bonytongue</name>
    <name type="synonym">Osteoglossum formosum</name>
    <dbReference type="NCBI Taxonomy" id="113540"/>
    <lineage>
        <taxon>Eukaryota</taxon>
        <taxon>Metazoa</taxon>
        <taxon>Chordata</taxon>
        <taxon>Craniata</taxon>
        <taxon>Vertebrata</taxon>
        <taxon>Euteleostomi</taxon>
        <taxon>Actinopterygii</taxon>
        <taxon>Neopterygii</taxon>
        <taxon>Teleostei</taxon>
        <taxon>Osteoglossocephala</taxon>
        <taxon>Osteoglossomorpha</taxon>
        <taxon>Osteoglossiformes</taxon>
        <taxon>Osteoglossidae</taxon>
        <taxon>Scleropages</taxon>
    </lineage>
</organism>
<dbReference type="SMART" id="SM00216">
    <property type="entry name" value="VWD"/>
    <property type="match status" value="4"/>
</dbReference>
<dbReference type="InterPro" id="IPR002919">
    <property type="entry name" value="TIL_dom"/>
</dbReference>
<proteinExistence type="predicted"/>
<dbReference type="SMART" id="SM00215">
    <property type="entry name" value="VWC_out"/>
    <property type="match status" value="2"/>
</dbReference>
<evidence type="ECO:0000313" key="6">
    <source>
        <dbReference type="Proteomes" id="UP000034805"/>
    </source>
</evidence>
<dbReference type="PANTHER" id="PTHR11339:SF374">
    <property type="entry name" value="ZONADHESIN"/>
    <property type="match status" value="1"/>
</dbReference>
<dbReference type="SMART" id="SM00832">
    <property type="entry name" value="C8"/>
    <property type="match status" value="3"/>
</dbReference>
<dbReference type="InterPro" id="IPR001007">
    <property type="entry name" value="VWF_dom"/>
</dbReference>
<dbReference type="PANTHER" id="PTHR11339">
    <property type="entry name" value="EXTRACELLULAR MATRIX GLYCOPROTEIN RELATED"/>
    <property type="match status" value="1"/>
</dbReference>
<keyword evidence="3" id="KW-0325">Glycoprotein</keyword>
<feature type="domain" description="VWFD" evidence="4">
    <location>
        <begin position="780"/>
        <end position="965"/>
    </location>
</feature>
<evidence type="ECO:0000256" key="1">
    <source>
        <dbReference type="ARBA" id="ARBA00022737"/>
    </source>
</evidence>
<dbReference type="EMBL" id="JARO02000721">
    <property type="protein sequence ID" value="KPP77609.1"/>
    <property type="molecule type" value="Genomic_DNA"/>
</dbReference>
<reference evidence="5 6" key="1">
    <citation type="submission" date="2015-08" db="EMBL/GenBank/DDBJ databases">
        <title>The genome of the Asian arowana (Scleropages formosus).</title>
        <authorList>
            <person name="Tan M.H."/>
            <person name="Gan H.M."/>
            <person name="Croft L.J."/>
            <person name="Austin C.M."/>
        </authorList>
    </citation>
    <scope>NUCLEOTIDE SEQUENCE [LARGE SCALE GENOMIC DNA]</scope>
    <source>
        <strain evidence="5">Aro1</strain>
    </source>
</reference>
<dbReference type="InterPro" id="IPR025615">
    <property type="entry name" value="TILa_dom"/>
</dbReference>
<dbReference type="InterPro" id="IPR036084">
    <property type="entry name" value="Ser_inhib-like_sf"/>
</dbReference>
<dbReference type="PROSITE" id="PS51233">
    <property type="entry name" value="VWFD"/>
    <property type="match status" value="4"/>
</dbReference>
<feature type="domain" description="VWFD" evidence="4">
    <location>
        <begin position="1"/>
        <end position="180"/>
    </location>
</feature>
<sequence>MGDPHYRTFDGQYFTFMGNCTYIMTKNCQVDSNHPGFQVETKNDKNANSQVTSVGMVTINILGTTITVVRNEYGYVRVDYEVWSLPITMERGNNIVELYQSGMSFFMEADFGLTVQYDWQQYITITVADTFAGRVCGLCGNFNGKQGDDLTTPNGSEASSVVALGKSWRVQGAPGDANCGDECSGQCEDCKSGLLGHLEGEIFCSLLTRIMEGPFKRCNAVIEPKFYKQMCLYDFCMGEGVKKYLCDTLQVYTDACQRAGIKVLDWRKLARCPNPQCPENSHYELCGNPCPTTCDNPSAPSMCNTDCVETCACDEGYIRSGNQCVPPSECGCQYEGHYVQAGKSFWGDSNCSKRCQCSKTGGKVTCEETSCQSGQLCMVLDGIRDCHPTSYATCLVSGDPHYLTFDGQRYNFQGTCVYQMAGVCSKDATLEPFDVLVQNDFRGNRVSSTTKLVEVRVYGQTIVISEQYPGVVMVNGELANLPVTLADENVMIYKSGLFAVVQISFGVKISFDWNSVAFVIVPSTYEGAMCGLCGNYNQNPKDDMKMKDGEIAANGTELGQSWRVAEIPGCVHGCKGPCPDCDITQKVQYETNQYCGLLQDPQGPFSNCFSTVDPSGFFQDCLYDVCLYKGQNAMQCKTLTAYTAACQSKGVKLDEWRTPNFCELNCPANSHYELCSGGCPATCDNLSPHIGCKELCQEGCTCNKSFILSGNQCVPFEKCGCTYDGRYYSFGETFYPHGQCQEECKCTSDGKTECKNFSCSADEKCEVKNGVRGCYPVGKAVCTIVGDPHYKTFDNSTYDFQGTCTYVAAKGCYLEGTQLTPFTVVVENEQWYPMVPNRNVSVAKLVALEAYGNVLILRKNQIGKIMVNGVLVNLPLSINNGAIQAYQEGYYDVIKTDFGVTIKYDLVYHITIAVPADYEEKTCGLCGNFNGNKNDDFQLPDGKTTKNLSTFGAMWKVSTPGVICDDGCTGDLCPKCKKDMVVYEEECDIIVNPNGPFAACQKVIDPGSFFRDCVYDVCMSEGDRKVLCSSIAAYVANCQNVKVEIKSWRTPSFCPLSCPVNSHYEICDETCSTTCPGLTDVVNCPTTCVEGCTCNTGYFFNGTGCVSWDQCSCYANGLTYKIGESIITENCDEVCTCQPSGVVVCETMQCTASETCRIEKGVRGCYQNQCLLQAGGVFTLFSGMSGTLTSAGAYEIVEVCDDTLVAEWFRVVADLQMCGQTGTATVAAVYTFFEDMAIAVNSKHSVWVNGKTVSLPIMLNNEISITVSDKNLIIENQSGLLVTYSLSLDLSVTVSATLSGKMCGACGKISGNNTVIASIQNYMNSWRAPDFPSW</sequence>
<dbReference type="Pfam" id="PF08742">
    <property type="entry name" value="C8"/>
    <property type="match status" value="3"/>
</dbReference>
<dbReference type="Gene3D" id="2.10.25.10">
    <property type="entry name" value="Laminin"/>
    <property type="match status" value="3"/>
</dbReference>
<feature type="domain" description="VWFD" evidence="4">
    <location>
        <begin position="392"/>
        <end position="571"/>
    </location>
</feature>
<evidence type="ECO:0000256" key="2">
    <source>
        <dbReference type="ARBA" id="ARBA00023157"/>
    </source>
</evidence>
<dbReference type="Pfam" id="PF00094">
    <property type="entry name" value="VWD"/>
    <property type="match status" value="4"/>
</dbReference>
<dbReference type="InterPro" id="IPR050780">
    <property type="entry name" value="Mucin_vWF_Thrombospondin_sf"/>
</dbReference>
<gene>
    <name evidence="5" type="ORF">Z043_102950</name>
</gene>
<comment type="caution">
    <text evidence="5">The sequence shown here is derived from an EMBL/GenBank/DDBJ whole genome shotgun (WGS) entry which is preliminary data.</text>
</comment>
<keyword evidence="2" id="KW-1015">Disulfide bond</keyword>
<dbReference type="STRING" id="113540.ENSSFOP00015037482"/>
<dbReference type="Pfam" id="PF01826">
    <property type="entry name" value="TIL"/>
    <property type="match status" value="3"/>
</dbReference>
<dbReference type="Pfam" id="PF12714">
    <property type="entry name" value="TILa"/>
    <property type="match status" value="3"/>
</dbReference>
<name>A0A0N8K2F7_SCLFO</name>
<dbReference type="GO" id="GO:0005615">
    <property type="term" value="C:extracellular space"/>
    <property type="evidence" value="ECO:0007669"/>
    <property type="project" value="TreeGrafter"/>
</dbReference>
<protein>
    <recommendedName>
        <fullName evidence="4">VWFD domain-containing protein</fullName>
    </recommendedName>
</protein>
<evidence type="ECO:0000313" key="5">
    <source>
        <dbReference type="EMBL" id="KPP77609.1"/>
    </source>
</evidence>
<accession>A0A0N8K2F7</accession>
<dbReference type="InterPro" id="IPR001846">
    <property type="entry name" value="VWF_type-D"/>
</dbReference>
<keyword evidence="1" id="KW-0677">Repeat</keyword>
<dbReference type="SUPFAM" id="SSF57567">
    <property type="entry name" value="Serine protease inhibitors"/>
    <property type="match status" value="3"/>
</dbReference>
<feature type="domain" description="VWFD" evidence="4">
    <location>
        <begin position="1168"/>
        <end position="1334"/>
    </location>
</feature>
<dbReference type="CDD" id="cd19941">
    <property type="entry name" value="TIL"/>
    <property type="match status" value="3"/>
</dbReference>
<evidence type="ECO:0000256" key="3">
    <source>
        <dbReference type="ARBA" id="ARBA00023180"/>
    </source>
</evidence>
<dbReference type="FunFam" id="2.10.25.10:FF:000055">
    <property type="entry name" value="alpha-tectorin isoform X1"/>
    <property type="match status" value="3"/>
</dbReference>
<dbReference type="Proteomes" id="UP000034805">
    <property type="component" value="Unassembled WGS sequence"/>
</dbReference>
<evidence type="ECO:0000259" key="4">
    <source>
        <dbReference type="PROSITE" id="PS51233"/>
    </source>
</evidence>
<dbReference type="InterPro" id="IPR014853">
    <property type="entry name" value="VWF/SSPO/ZAN-like_Cys-rich_dom"/>
</dbReference>